<feature type="compositionally biased region" description="Basic and acidic residues" evidence="1">
    <location>
        <begin position="153"/>
        <end position="189"/>
    </location>
</feature>
<feature type="compositionally biased region" description="Polar residues" evidence="1">
    <location>
        <begin position="719"/>
        <end position="729"/>
    </location>
</feature>
<feature type="compositionally biased region" description="Polar residues" evidence="1">
    <location>
        <begin position="408"/>
        <end position="417"/>
    </location>
</feature>
<dbReference type="PANTHER" id="PTHR37002:SF10">
    <property type="entry name" value="TRANSGLUTAMINASE-LIKE DOMAIN-CONTAINING PROTEIN"/>
    <property type="match status" value="1"/>
</dbReference>
<evidence type="ECO:0000313" key="3">
    <source>
        <dbReference type="Proteomes" id="UP000694941"/>
    </source>
</evidence>
<feature type="transmembrane region" description="Helical" evidence="2">
    <location>
        <begin position="574"/>
        <end position="596"/>
    </location>
</feature>
<dbReference type="Proteomes" id="UP000694941">
    <property type="component" value="Unplaced"/>
</dbReference>
<keyword evidence="2" id="KW-1133">Transmembrane helix</keyword>
<feature type="region of interest" description="Disordered" evidence="1">
    <location>
        <begin position="351"/>
        <end position="417"/>
    </location>
</feature>
<gene>
    <name evidence="4" type="primary">LOC106468923</name>
</gene>
<keyword evidence="2" id="KW-0472">Membrane</keyword>
<protein>
    <submittedName>
        <fullName evidence="4">Uncharacterized protein LOC106468923</fullName>
    </submittedName>
</protein>
<keyword evidence="3" id="KW-1185">Reference proteome</keyword>
<feature type="compositionally biased region" description="Basic and acidic residues" evidence="1">
    <location>
        <begin position="760"/>
        <end position="769"/>
    </location>
</feature>
<feature type="compositionally biased region" description="Polar residues" evidence="1">
    <location>
        <begin position="355"/>
        <end position="369"/>
    </location>
</feature>
<evidence type="ECO:0000313" key="4">
    <source>
        <dbReference type="RefSeq" id="XP_013784829.1"/>
    </source>
</evidence>
<organism evidence="3 4">
    <name type="scientific">Limulus polyphemus</name>
    <name type="common">Atlantic horseshoe crab</name>
    <dbReference type="NCBI Taxonomy" id="6850"/>
    <lineage>
        <taxon>Eukaryota</taxon>
        <taxon>Metazoa</taxon>
        <taxon>Ecdysozoa</taxon>
        <taxon>Arthropoda</taxon>
        <taxon>Chelicerata</taxon>
        <taxon>Merostomata</taxon>
        <taxon>Xiphosura</taxon>
        <taxon>Limulidae</taxon>
        <taxon>Limulus</taxon>
    </lineage>
</organism>
<feature type="region of interest" description="Disordered" evidence="1">
    <location>
        <begin position="473"/>
        <end position="492"/>
    </location>
</feature>
<proteinExistence type="predicted"/>
<feature type="transmembrane region" description="Helical" evidence="2">
    <location>
        <begin position="608"/>
        <end position="627"/>
    </location>
</feature>
<feature type="compositionally biased region" description="Low complexity" evidence="1">
    <location>
        <begin position="739"/>
        <end position="757"/>
    </location>
</feature>
<feature type="region of interest" description="Disordered" evidence="1">
    <location>
        <begin position="433"/>
        <end position="467"/>
    </location>
</feature>
<feature type="region of interest" description="Disordered" evidence="1">
    <location>
        <begin position="514"/>
        <end position="543"/>
    </location>
</feature>
<accession>A0ABM1BM71</accession>
<feature type="region of interest" description="Disordered" evidence="1">
    <location>
        <begin position="150"/>
        <end position="193"/>
    </location>
</feature>
<name>A0ABM1BM71_LIMPO</name>
<feature type="region of interest" description="Disordered" evidence="1">
    <location>
        <begin position="801"/>
        <end position="834"/>
    </location>
</feature>
<feature type="compositionally biased region" description="Polar residues" evidence="1">
    <location>
        <begin position="806"/>
        <end position="826"/>
    </location>
</feature>
<feature type="region of interest" description="Disordered" evidence="1">
    <location>
        <begin position="705"/>
        <end position="781"/>
    </location>
</feature>
<reference evidence="4" key="1">
    <citation type="submission" date="2025-08" db="UniProtKB">
        <authorList>
            <consortium name="RefSeq"/>
        </authorList>
    </citation>
    <scope>IDENTIFICATION</scope>
    <source>
        <tissue evidence="4">Muscle</tissue>
    </source>
</reference>
<sequence>MNATGSAVVQQYAASTDQKLFSSLQSLQEYDHEMEPPLQSLPKQVANQELDRATTSTIILSERQNKSHRGIDNVGFEYESSIVTKTNSGVKQSVGKFSRNQGETNFEQNTFRRDYSKSLPVHRKAKPTRRHVCVKSLSSSFFCATAGPSLPQKHSDGDIDKGKACDPTERRSPPEVVPKRRPELRDSKENPNFSRRAAIRKSTYFSRSYLSERNIISSQNNVVQGETAVESSERACHAAVHLDNVNERVVNANPTVSSVCCLGPEISGSSDSPEYASVTTSTGLRFKPVTFQCGRNERGFVAGRRKCKVQRIGVFYCDTPDCGVVTREKQSASCYSSVTTEYGGIRTRVPEKTFSKTGCTRESPTNRTPRNADSESDPRQFSVGIGESSLVSLPPATSEVRARDSTEENVATTNQQSIEVDFNAEHPETVVTETNETSMTQRGDRRNNPPPQTLLDEYTHVDTTPNPDVLPDILNSHLPPSYTTLPPPSRSLPPPLPHVPPMYISPASTTAQCSLSPVGRSVRGGRSGFRPLPSRGRNRSLTRGAVYTAPAASENDEPKHCCGLIVTQAISIRWFIAMIAFVGLCCAVVGTVLGALKTTGREHLTVSLLMIGVGIVLITVSGIAMKLTSQDAPSCRAMLGIQSDNPEPNRRFVPRVPPYGRPHHPYGAMMYPEFQHRPPPPSYQASMQEYRLRLLLLDRQQGALSSSLSPVSPPPTYRSHPSSTLQRQPLNLAERECSRPPSYRSRASSGAALRASSDTLESRRNDTLHENGGSRNHTSHSRNASLTLSFLSHESLFVDSNHSRPTDLTQSSQAAPLTSPSDGSRSSETDESLVLQRETQIKTYRTTLSNNPQNVRKNNDIHRVTIVQTTDSSHVVNQDAVVVSVNGQTRRTLVSPSTGNQGEVEILAHV</sequence>
<evidence type="ECO:0000256" key="1">
    <source>
        <dbReference type="SAM" id="MobiDB-lite"/>
    </source>
</evidence>
<dbReference type="PANTHER" id="PTHR37002">
    <property type="entry name" value="AGAP007005-PA"/>
    <property type="match status" value="1"/>
</dbReference>
<dbReference type="RefSeq" id="XP_013784829.1">
    <property type="nucleotide sequence ID" value="XM_013929375.2"/>
</dbReference>
<dbReference type="GeneID" id="106468923"/>
<evidence type="ECO:0000256" key="2">
    <source>
        <dbReference type="SAM" id="Phobius"/>
    </source>
</evidence>
<keyword evidence="2" id="KW-0812">Transmembrane</keyword>